<evidence type="ECO:0000259" key="1">
    <source>
        <dbReference type="Pfam" id="PF06568"/>
    </source>
</evidence>
<accession>A0A1X6YZ07</accession>
<dbReference type="EMBL" id="FWFX01000004">
    <property type="protein sequence ID" value="SLN35800.1"/>
    <property type="molecule type" value="Genomic_DNA"/>
</dbReference>
<evidence type="ECO:0000313" key="3">
    <source>
        <dbReference type="Proteomes" id="UP000193061"/>
    </source>
</evidence>
<organism evidence="2 3">
    <name type="scientific">Roseovarius albus</name>
    <dbReference type="NCBI Taxonomy" id="1247867"/>
    <lineage>
        <taxon>Bacteria</taxon>
        <taxon>Pseudomonadati</taxon>
        <taxon>Pseudomonadota</taxon>
        <taxon>Alphaproteobacteria</taxon>
        <taxon>Rhodobacterales</taxon>
        <taxon>Roseobacteraceae</taxon>
        <taxon>Roseovarius</taxon>
    </lineage>
</organism>
<dbReference type="AlphaFoldDB" id="A0A1X6YZ07"/>
<feature type="domain" description="YjiS-like" evidence="1">
    <location>
        <begin position="35"/>
        <end position="65"/>
    </location>
</feature>
<keyword evidence="3" id="KW-1185">Reference proteome</keyword>
<sequence>MYAPILSDHADFAQLMARRDMPVLAQVAVRWAYYITLWSLRYSTRKQLQKLSPRQLDDIGLTPREAMIEYSKPFWRP</sequence>
<dbReference type="OrthoDB" id="8005167at2"/>
<name>A0A1X6YZ07_9RHOB</name>
<dbReference type="Proteomes" id="UP000193061">
    <property type="component" value="Unassembled WGS sequence"/>
</dbReference>
<dbReference type="RefSeq" id="WP_085805222.1">
    <property type="nucleotide sequence ID" value="NZ_FWFX01000004.1"/>
</dbReference>
<dbReference type="InterPro" id="IPR009506">
    <property type="entry name" value="YjiS-like"/>
</dbReference>
<evidence type="ECO:0000313" key="2">
    <source>
        <dbReference type="EMBL" id="SLN35800.1"/>
    </source>
</evidence>
<proteinExistence type="predicted"/>
<reference evidence="2 3" key="1">
    <citation type="submission" date="2017-03" db="EMBL/GenBank/DDBJ databases">
        <authorList>
            <person name="Afonso C.L."/>
            <person name="Miller P.J."/>
            <person name="Scott M.A."/>
            <person name="Spackman E."/>
            <person name="Goraichik I."/>
            <person name="Dimitrov K.M."/>
            <person name="Suarez D.L."/>
            <person name="Swayne D.E."/>
        </authorList>
    </citation>
    <scope>NUCLEOTIDE SEQUENCE [LARGE SCALE GENOMIC DNA]</scope>
    <source>
        <strain evidence="2 3">CECT 7450</strain>
    </source>
</reference>
<dbReference type="Pfam" id="PF06568">
    <property type="entry name" value="YjiS-like"/>
    <property type="match status" value="1"/>
</dbReference>
<gene>
    <name evidence="2" type="ORF">ROA7450_01683</name>
</gene>
<protein>
    <recommendedName>
        <fullName evidence="1">YjiS-like domain-containing protein</fullName>
    </recommendedName>
</protein>